<evidence type="ECO:0000256" key="9">
    <source>
        <dbReference type="ARBA" id="ARBA00023201"/>
    </source>
</evidence>
<keyword evidence="4 11" id="KW-0812">Transmembrane</keyword>
<keyword evidence="13" id="KW-1185">Reference proteome</keyword>
<evidence type="ECO:0000256" key="6">
    <source>
        <dbReference type="ARBA" id="ARBA00023053"/>
    </source>
</evidence>
<sequence>YLVLHLFGCVFPVFPYLSPDETSFEAGIKVQIHTQDEPPFIDQLGFGVAPGFQTFVSCQEQRLTYLPPPWGDCKSTPMDSDFFSSYSLTACRIDCETRYLVENCNCRMVHMPGRSLSLSVSTSM</sequence>
<evidence type="ECO:0000256" key="11">
    <source>
        <dbReference type="RuleBase" id="RU000679"/>
    </source>
</evidence>
<dbReference type="InterPro" id="IPR020903">
    <property type="entry name" value="ENaC_CS"/>
</dbReference>
<keyword evidence="9 11" id="KW-0739">Sodium transport</keyword>
<dbReference type="GeneTree" id="ENSGT00940000168601"/>
<dbReference type="AlphaFoldDB" id="A0A4W5LSZ1"/>
<comment type="similarity">
    <text evidence="11">Belongs to the amiloride-sensitive sodium channel (TC 1.A.6) family.</text>
</comment>
<keyword evidence="7 11" id="KW-0406">Ion transport</keyword>
<keyword evidence="5" id="KW-1133">Transmembrane helix</keyword>
<evidence type="ECO:0000256" key="2">
    <source>
        <dbReference type="ARBA" id="ARBA00022448"/>
    </source>
</evidence>
<reference evidence="13" key="1">
    <citation type="submission" date="2018-06" db="EMBL/GenBank/DDBJ databases">
        <title>Genome assembly of Danube salmon.</title>
        <authorList>
            <person name="Macqueen D.J."/>
            <person name="Gundappa M.K."/>
        </authorList>
    </citation>
    <scope>NUCLEOTIDE SEQUENCE [LARGE SCALE GENOMIC DNA]</scope>
</reference>
<evidence type="ECO:0000256" key="3">
    <source>
        <dbReference type="ARBA" id="ARBA00022461"/>
    </source>
</evidence>
<dbReference type="PANTHER" id="PTHR11690:SF297">
    <property type="entry name" value="ACID-SENSING ION CHANNEL 1B"/>
    <property type="match status" value="1"/>
</dbReference>
<dbReference type="GO" id="GO:0160128">
    <property type="term" value="F:pH-gated monoatomic ion channel activity"/>
    <property type="evidence" value="ECO:0007669"/>
    <property type="project" value="TreeGrafter"/>
</dbReference>
<proteinExistence type="inferred from homology"/>
<dbReference type="PANTHER" id="PTHR11690">
    <property type="entry name" value="AMILORIDE-SENSITIVE SODIUM CHANNEL-RELATED"/>
    <property type="match status" value="1"/>
</dbReference>
<evidence type="ECO:0000313" key="12">
    <source>
        <dbReference type="Ensembl" id="ENSHHUP00000029048.1"/>
    </source>
</evidence>
<keyword evidence="10 11" id="KW-0407">Ion channel</keyword>
<evidence type="ECO:0000256" key="7">
    <source>
        <dbReference type="ARBA" id="ARBA00023065"/>
    </source>
</evidence>
<dbReference type="PRINTS" id="PR01078">
    <property type="entry name" value="AMINACHANNEL"/>
</dbReference>
<dbReference type="Proteomes" id="UP000314982">
    <property type="component" value="Unassembled WGS sequence"/>
</dbReference>
<dbReference type="PROSITE" id="PS01206">
    <property type="entry name" value="ASC"/>
    <property type="match status" value="1"/>
</dbReference>
<evidence type="ECO:0000256" key="8">
    <source>
        <dbReference type="ARBA" id="ARBA00023136"/>
    </source>
</evidence>
<name>A0A4W5LSZ1_9TELE</name>
<dbReference type="Pfam" id="PF00858">
    <property type="entry name" value="ASC"/>
    <property type="match status" value="1"/>
</dbReference>
<comment type="subcellular location">
    <subcellularLocation>
        <location evidence="1">Membrane</location>
        <topology evidence="1">Multi-pass membrane protein</topology>
    </subcellularLocation>
</comment>
<dbReference type="InterPro" id="IPR001873">
    <property type="entry name" value="ENaC"/>
</dbReference>
<dbReference type="GO" id="GO:0005886">
    <property type="term" value="C:plasma membrane"/>
    <property type="evidence" value="ECO:0007669"/>
    <property type="project" value="TreeGrafter"/>
</dbReference>
<evidence type="ECO:0000256" key="10">
    <source>
        <dbReference type="ARBA" id="ARBA00023303"/>
    </source>
</evidence>
<evidence type="ECO:0000256" key="1">
    <source>
        <dbReference type="ARBA" id="ARBA00004141"/>
    </source>
</evidence>
<reference evidence="12" key="2">
    <citation type="submission" date="2025-08" db="UniProtKB">
        <authorList>
            <consortium name="Ensembl"/>
        </authorList>
    </citation>
    <scope>IDENTIFICATION</scope>
</reference>
<evidence type="ECO:0000256" key="5">
    <source>
        <dbReference type="ARBA" id="ARBA00022989"/>
    </source>
</evidence>
<accession>A0A4W5LSZ1</accession>
<keyword evidence="6" id="KW-0915">Sodium</keyword>
<dbReference type="Gene3D" id="1.10.287.820">
    <property type="entry name" value="Acid-sensing ion channel domain"/>
    <property type="match status" value="1"/>
</dbReference>
<evidence type="ECO:0000256" key="4">
    <source>
        <dbReference type="ARBA" id="ARBA00022692"/>
    </source>
</evidence>
<reference evidence="12" key="3">
    <citation type="submission" date="2025-09" db="UniProtKB">
        <authorList>
            <consortium name="Ensembl"/>
        </authorList>
    </citation>
    <scope>IDENTIFICATION</scope>
</reference>
<dbReference type="GO" id="GO:0015280">
    <property type="term" value="F:ligand-gated sodium channel activity"/>
    <property type="evidence" value="ECO:0007669"/>
    <property type="project" value="TreeGrafter"/>
</dbReference>
<organism evidence="12 13">
    <name type="scientific">Hucho hucho</name>
    <name type="common">huchen</name>
    <dbReference type="NCBI Taxonomy" id="62062"/>
    <lineage>
        <taxon>Eukaryota</taxon>
        <taxon>Metazoa</taxon>
        <taxon>Chordata</taxon>
        <taxon>Craniata</taxon>
        <taxon>Vertebrata</taxon>
        <taxon>Euteleostomi</taxon>
        <taxon>Actinopterygii</taxon>
        <taxon>Neopterygii</taxon>
        <taxon>Teleostei</taxon>
        <taxon>Protacanthopterygii</taxon>
        <taxon>Salmoniformes</taxon>
        <taxon>Salmonidae</taxon>
        <taxon>Salmoninae</taxon>
        <taxon>Hucho</taxon>
    </lineage>
</organism>
<keyword evidence="3 11" id="KW-0894">Sodium channel</keyword>
<protein>
    <submittedName>
        <fullName evidence="12">Uncharacterized protein</fullName>
    </submittedName>
</protein>
<evidence type="ECO:0000313" key="13">
    <source>
        <dbReference type="Proteomes" id="UP000314982"/>
    </source>
</evidence>
<keyword evidence="8" id="KW-0472">Membrane</keyword>
<dbReference type="Ensembl" id="ENSHHUT00000030260.1">
    <property type="protein sequence ID" value="ENSHHUP00000029048.1"/>
    <property type="gene ID" value="ENSHHUG00000018528.1"/>
</dbReference>
<keyword evidence="2 11" id="KW-0813">Transport</keyword>